<dbReference type="InterPro" id="IPR011006">
    <property type="entry name" value="CheY-like_superfamily"/>
</dbReference>
<dbReference type="EMBL" id="PDKO01000015">
    <property type="protein sequence ID" value="RXJ61475.1"/>
    <property type="molecule type" value="Genomic_DNA"/>
</dbReference>
<evidence type="ECO:0000259" key="8">
    <source>
        <dbReference type="PROSITE" id="PS50110"/>
    </source>
</evidence>
<evidence type="ECO:0000256" key="5">
    <source>
        <dbReference type="ARBA" id="ARBA00023163"/>
    </source>
</evidence>
<dbReference type="CDD" id="cd17534">
    <property type="entry name" value="REC_DC-like"/>
    <property type="match status" value="1"/>
</dbReference>
<dbReference type="InterPro" id="IPR036388">
    <property type="entry name" value="WH-like_DNA-bd_sf"/>
</dbReference>
<dbReference type="PROSITE" id="PS50110">
    <property type="entry name" value="RESPONSE_REGULATORY"/>
    <property type="match status" value="1"/>
</dbReference>
<dbReference type="SUPFAM" id="SSF52172">
    <property type="entry name" value="CheY-like"/>
    <property type="match status" value="1"/>
</dbReference>
<evidence type="ECO:0000256" key="6">
    <source>
        <dbReference type="PROSITE-ProRule" id="PRU00169"/>
    </source>
</evidence>
<evidence type="ECO:0000256" key="4">
    <source>
        <dbReference type="ARBA" id="ARBA00023125"/>
    </source>
</evidence>
<dbReference type="OrthoDB" id="8912111at2"/>
<evidence type="ECO:0000256" key="1">
    <source>
        <dbReference type="ARBA" id="ARBA00022553"/>
    </source>
</evidence>
<dbReference type="InterPro" id="IPR016032">
    <property type="entry name" value="Sig_transdc_resp-reg_C-effctor"/>
</dbReference>
<reference evidence="9 10" key="1">
    <citation type="submission" date="2017-10" db="EMBL/GenBank/DDBJ databases">
        <title>Genomics of the genus Arcobacter.</title>
        <authorList>
            <person name="Perez-Cataluna A."/>
            <person name="Figueras M.J."/>
        </authorList>
    </citation>
    <scope>NUCLEOTIDE SEQUENCE [LARGE SCALE GENOMIC DNA]</scope>
    <source>
        <strain evidence="9 10">DSM 24636</strain>
    </source>
</reference>
<name>A0A4Q0XWS8_9BACT</name>
<proteinExistence type="predicted"/>
<dbReference type="GO" id="GO:0032993">
    <property type="term" value="C:protein-DNA complex"/>
    <property type="evidence" value="ECO:0007669"/>
    <property type="project" value="TreeGrafter"/>
</dbReference>
<keyword evidence="10" id="KW-1185">Reference proteome</keyword>
<dbReference type="InterPro" id="IPR039420">
    <property type="entry name" value="WalR-like"/>
</dbReference>
<dbReference type="RefSeq" id="WP_129082914.1">
    <property type="nucleotide sequence ID" value="NZ_CP041070.1"/>
</dbReference>
<protein>
    <submittedName>
        <fullName evidence="9">Transcriptional regulator</fullName>
    </submittedName>
</protein>
<evidence type="ECO:0000313" key="9">
    <source>
        <dbReference type="EMBL" id="RXJ61475.1"/>
    </source>
</evidence>
<dbReference type="AlphaFoldDB" id="A0A4Q0XWS8"/>
<evidence type="ECO:0000256" key="2">
    <source>
        <dbReference type="ARBA" id="ARBA00023012"/>
    </source>
</evidence>
<dbReference type="PANTHER" id="PTHR48111:SF1">
    <property type="entry name" value="TWO-COMPONENT RESPONSE REGULATOR ORR33"/>
    <property type="match status" value="1"/>
</dbReference>
<organism evidence="9 10">
    <name type="scientific">Halarcobacter anaerophilus</name>
    <dbReference type="NCBI Taxonomy" id="877500"/>
    <lineage>
        <taxon>Bacteria</taxon>
        <taxon>Pseudomonadati</taxon>
        <taxon>Campylobacterota</taxon>
        <taxon>Epsilonproteobacteria</taxon>
        <taxon>Campylobacterales</taxon>
        <taxon>Arcobacteraceae</taxon>
        <taxon>Halarcobacter</taxon>
    </lineage>
</organism>
<dbReference type="STRING" id="877500.GCA_000935065_01156"/>
<dbReference type="Gene3D" id="3.40.50.2300">
    <property type="match status" value="1"/>
</dbReference>
<dbReference type="SMART" id="SM00448">
    <property type="entry name" value="REC"/>
    <property type="match status" value="1"/>
</dbReference>
<keyword evidence="7" id="KW-0175">Coiled coil</keyword>
<evidence type="ECO:0000256" key="3">
    <source>
        <dbReference type="ARBA" id="ARBA00023015"/>
    </source>
</evidence>
<sequence>MKKNILIVEDEVVTALDIKEALFDFGYKVTGIANNSKKAIKLLEKNSCDLVLLDITLKGDVDGIKLSEQIAKEYNIPFIFLTANDKNNTIDRALKHEPYGYIIKPFKDAELKAAVELALKKFDIKKELENKLETKQKHLKALEKTFNEENETKKRFIPLKYGYIFDKKNKKLFLEKKEIELNKKEIDLIDILTEHKSGIVSNKIIEDYLYDGEVVGEGALRGVLFRLRQKTNKNLIFSYSKLGYKIEFD</sequence>
<feature type="domain" description="Response regulatory" evidence="8">
    <location>
        <begin position="4"/>
        <end position="119"/>
    </location>
</feature>
<evidence type="ECO:0000313" key="10">
    <source>
        <dbReference type="Proteomes" id="UP000290191"/>
    </source>
</evidence>
<dbReference type="Pfam" id="PF00072">
    <property type="entry name" value="Response_reg"/>
    <property type="match status" value="1"/>
</dbReference>
<dbReference type="SMART" id="SM00862">
    <property type="entry name" value="Trans_reg_C"/>
    <property type="match status" value="1"/>
</dbReference>
<dbReference type="Proteomes" id="UP000290191">
    <property type="component" value="Unassembled WGS sequence"/>
</dbReference>
<dbReference type="GO" id="GO:0006355">
    <property type="term" value="P:regulation of DNA-templated transcription"/>
    <property type="evidence" value="ECO:0007669"/>
    <property type="project" value="InterPro"/>
</dbReference>
<dbReference type="GO" id="GO:0000976">
    <property type="term" value="F:transcription cis-regulatory region binding"/>
    <property type="evidence" value="ECO:0007669"/>
    <property type="project" value="TreeGrafter"/>
</dbReference>
<keyword evidence="5" id="KW-0804">Transcription</keyword>
<dbReference type="SUPFAM" id="SSF46894">
    <property type="entry name" value="C-terminal effector domain of the bipartite response regulators"/>
    <property type="match status" value="1"/>
</dbReference>
<comment type="caution">
    <text evidence="9">The sequence shown here is derived from an EMBL/GenBank/DDBJ whole genome shotgun (WGS) entry which is preliminary data.</text>
</comment>
<keyword evidence="2" id="KW-0902">Two-component regulatory system</keyword>
<keyword evidence="1 6" id="KW-0597">Phosphoprotein</keyword>
<gene>
    <name evidence="9" type="ORF">CRV06_13710</name>
</gene>
<feature type="modified residue" description="4-aspartylphosphate" evidence="6">
    <location>
        <position position="54"/>
    </location>
</feature>
<accession>A0A4Q0XWS8</accession>
<feature type="coiled-coil region" evidence="7">
    <location>
        <begin position="125"/>
        <end position="152"/>
    </location>
</feature>
<dbReference type="InterPro" id="IPR001789">
    <property type="entry name" value="Sig_transdc_resp-reg_receiver"/>
</dbReference>
<dbReference type="Gene3D" id="1.10.10.10">
    <property type="entry name" value="Winged helix-like DNA-binding domain superfamily/Winged helix DNA-binding domain"/>
    <property type="match status" value="1"/>
</dbReference>
<dbReference type="PANTHER" id="PTHR48111">
    <property type="entry name" value="REGULATOR OF RPOS"/>
    <property type="match status" value="1"/>
</dbReference>
<keyword evidence="3" id="KW-0805">Transcription regulation</keyword>
<dbReference type="GO" id="GO:0005829">
    <property type="term" value="C:cytosol"/>
    <property type="evidence" value="ECO:0007669"/>
    <property type="project" value="TreeGrafter"/>
</dbReference>
<evidence type="ECO:0000256" key="7">
    <source>
        <dbReference type="SAM" id="Coils"/>
    </source>
</evidence>
<dbReference type="InterPro" id="IPR001867">
    <property type="entry name" value="OmpR/PhoB-type_DNA-bd"/>
</dbReference>
<dbReference type="GO" id="GO:0000156">
    <property type="term" value="F:phosphorelay response regulator activity"/>
    <property type="evidence" value="ECO:0007669"/>
    <property type="project" value="TreeGrafter"/>
</dbReference>
<keyword evidence="4" id="KW-0238">DNA-binding</keyword>